<dbReference type="EMBL" id="JQIF01000048">
    <property type="protein sequence ID" value="KGJ53019.1"/>
    <property type="molecule type" value="Genomic_DNA"/>
</dbReference>
<evidence type="ECO:0000256" key="5">
    <source>
        <dbReference type="PROSITE-ProRule" id="PRU10100"/>
    </source>
</evidence>
<evidence type="ECO:0000256" key="3">
    <source>
        <dbReference type="PIRSR" id="PIRSR001220-1"/>
    </source>
</evidence>
<accession>A0A099I4Y6</accession>
<dbReference type="InterPro" id="IPR027474">
    <property type="entry name" value="L-asparaginase_N"/>
</dbReference>
<dbReference type="InterPro" id="IPR027475">
    <property type="entry name" value="Asparaginase/glutaminase_AS2"/>
</dbReference>
<reference evidence="8 9" key="1">
    <citation type="submission" date="2014-08" db="EMBL/GenBank/DDBJ databases">
        <title>Clostridium innocuum, an unnegligible vancomycin-resistant pathogen causing extra-intestinal infections.</title>
        <authorList>
            <person name="Feng Y."/>
            <person name="Chiu C.-H."/>
        </authorList>
    </citation>
    <scope>NUCLEOTIDE SEQUENCE [LARGE SCALE GENOMIC DNA]</scope>
    <source>
        <strain evidence="8 9">AN88</strain>
    </source>
</reference>
<dbReference type="PIRSF" id="PIRSF500176">
    <property type="entry name" value="L_ASNase"/>
    <property type="match status" value="1"/>
</dbReference>
<evidence type="ECO:0000313" key="8">
    <source>
        <dbReference type="EMBL" id="KGJ53019.1"/>
    </source>
</evidence>
<dbReference type="InterPro" id="IPR037152">
    <property type="entry name" value="L-asparaginase_N_sf"/>
</dbReference>
<dbReference type="PANTHER" id="PTHR11707:SF28">
    <property type="entry name" value="60 KDA LYSOPHOSPHOLIPASE"/>
    <property type="match status" value="1"/>
</dbReference>
<dbReference type="RefSeq" id="WP_044905485.1">
    <property type="nucleotide sequence ID" value="NZ_CP022722.1"/>
</dbReference>
<dbReference type="PROSITE" id="PS51732">
    <property type="entry name" value="ASN_GLN_ASE_3"/>
    <property type="match status" value="1"/>
</dbReference>
<dbReference type="InterPro" id="IPR006033">
    <property type="entry name" value="AsnA_fam"/>
</dbReference>
<dbReference type="Gene3D" id="3.40.50.1170">
    <property type="entry name" value="L-asparaginase, N-terminal domain"/>
    <property type="match status" value="1"/>
</dbReference>
<dbReference type="AlphaFoldDB" id="A0A099I4Y6"/>
<evidence type="ECO:0000313" key="9">
    <source>
        <dbReference type="Proteomes" id="UP000030008"/>
    </source>
</evidence>
<dbReference type="Pfam" id="PF00710">
    <property type="entry name" value="Asparaginase"/>
    <property type="match status" value="1"/>
</dbReference>
<name>A0A099I4Y6_CLOIN</name>
<feature type="domain" description="L-asparaginase N-terminal" evidence="6">
    <location>
        <begin position="3"/>
        <end position="186"/>
    </location>
</feature>
<dbReference type="SFLD" id="SFLDS00057">
    <property type="entry name" value="Glutaminase/Asparaginase"/>
    <property type="match status" value="1"/>
</dbReference>
<comment type="caution">
    <text evidence="8">The sequence shown here is derived from an EMBL/GenBank/DDBJ whole genome shotgun (WGS) entry which is preliminary data.</text>
</comment>
<feature type="domain" description="Asparaginase/glutaminase C-terminal" evidence="7">
    <location>
        <begin position="205"/>
        <end position="320"/>
    </location>
</feature>
<dbReference type="EC" id="3.5.1.1" evidence="1"/>
<evidence type="ECO:0000259" key="6">
    <source>
        <dbReference type="Pfam" id="PF00710"/>
    </source>
</evidence>
<organism evidence="8 9">
    <name type="scientific">Clostridium innocuum</name>
    <dbReference type="NCBI Taxonomy" id="1522"/>
    <lineage>
        <taxon>Bacteria</taxon>
        <taxon>Bacillati</taxon>
        <taxon>Bacillota</taxon>
        <taxon>Clostridia</taxon>
        <taxon>Eubacteriales</taxon>
        <taxon>Clostridiaceae</taxon>
        <taxon>Clostridium</taxon>
    </lineage>
</organism>
<dbReference type="GO" id="GO:0006520">
    <property type="term" value="P:amino acid metabolic process"/>
    <property type="evidence" value="ECO:0007669"/>
    <property type="project" value="InterPro"/>
</dbReference>
<proteinExistence type="predicted"/>
<evidence type="ECO:0000259" key="7">
    <source>
        <dbReference type="Pfam" id="PF17763"/>
    </source>
</evidence>
<feature type="binding site" evidence="4">
    <location>
        <position position="54"/>
    </location>
    <ligand>
        <name>substrate</name>
    </ligand>
</feature>
<dbReference type="Pfam" id="PF17763">
    <property type="entry name" value="Asparaginase_C"/>
    <property type="match status" value="1"/>
</dbReference>
<protein>
    <recommendedName>
        <fullName evidence="1">asparaginase</fullName>
        <ecNumber evidence="1">3.5.1.1</ecNumber>
    </recommendedName>
</protein>
<dbReference type="InterPro" id="IPR040919">
    <property type="entry name" value="Asparaginase_C"/>
</dbReference>
<feature type="binding site" evidence="4">
    <location>
        <begin position="85"/>
        <end position="86"/>
    </location>
    <ligand>
        <name>substrate</name>
    </ligand>
</feature>
<dbReference type="InterPro" id="IPR027473">
    <property type="entry name" value="L-asparaginase_C"/>
</dbReference>
<keyword evidence="2" id="KW-0378">Hydrolase</keyword>
<dbReference type="PROSITE" id="PS00917">
    <property type="entry name" value="ASN_GLN_ASE_2"/>
    <property type="match status" value="1"/>
</dbReference>
<dbReference type="InterPro" id="IPR041725">
    <property type="entry name" value="L-asparaginase_I"/>
</dbReference>
<dbReference type="CDD" id="cd08963">
    <property type="entry name" value="L-asparaginase_I"/>
    <property type="match status" value="1"/>
</dbReference>
<dbReference type="InterPro" id="IPR036152">
    <property type="entry name" value="Asp/glu_Ase-like_sf"/>
</dbReference>
<feature type="active site" evidence="5">
    <location>
        <position position="85"/>
    </location>
</feature>
<evidence type="ECO:0000256" key="2">
    <source>
        <dbReference type="ARBA" id="ARBA00022801"/>
    </source>
</evidence>
<dbReference type="SMART" id="SM00870">
    <property type="entry name" value="Asparaginase"/>
    <property type="match status" value="1"/>
</dbReference>
<dbReference type="SUPFAM" id="SSF53774">
    <property type="entry name" value="Glutaminase/Asparaginase"/>
    <property type="match status" value="1"/>
</dbReference>
<gene>
    <name evidence="8" type="ORF">CIAN88_11105</name>
</gene>
<sequence>MKKILFLTTGGTIASSSSEEGLVPSLTSEEILHYLGEHHGDIEITCEDLLRLDSSNMQPEEWQLIARRIAEAKSGYDGIVLSHGTDTMAYTAGALSFMLRNLDIPLIITGSQLPLLHPLSDGVENIRVAFTAVCEDIQGVYVCFNRKIMLATRVVKVRTMNFDAFESVNIEPCGRVDARGLRINRQLLIHPTNAFALEDELCKEVVLIKLIPGMNPLLFDKLAEMDIRGIVIEAFGAGGINFVRRDLISKLEEIVARGISVVVCSQCLYEYSDFSIYQTGQKVLQHGVIQGYDMTSEACVTKLMWALGKSTDTKEVKRIFETNYVNEITLP</sequence>
<feature type="active site" description="O-isoaspartyl threonine intermediate" evidence="3">
    <location>
        <position position="12"/>
    </location>
</feature>
<dbReference type="PIRSF" id="PIRSF001220">
    <property type="entry name" value="L-ASNase_gatD"/>
    <property type="match status" value="1"/>
</dbReference>
<dbReference type="PANTHER" id="PTHR11707">
    <property type="entry name" value="L-ASPARAGINASE"/>
    <property type="match status" value="1"/>
</dbReference>
<dbReference type="NCBIfam" id="TIGR00519">
    <property type="entry name" value="asnASE_I"/>
    <property type="match status" value="1"/>
</dbReference>
<dbReference type="Proteomes" id="UP000030008">
    <property type="component" value="Unassembled WGS sequence"/>
</dbReference>
<evidence type="ECO:0000256" key="4">
    <source>
        <dbReference type="PIRSR" id="PIRSR001220-2"/>
    </source>
</evidence>
<evidence type="ECO:0000256" key="1">
    <source>
        <dbReference type="ARBA" id="ARBA00012920"/>
    </source>
</evidence>
<dbReference type="InterPro" id="IPR006034">
    <property type="entry name" value="Asparaginase/glutaminase-like"/>
</dbReference>
<dbReference type="Gene3D" id="3.40.50.40">
    <property type="match status" value="1"/>
</dbReference>
<dbReference type="PRINTS" id="PR00139">
    <property type="entry name" value="ASNGLNASE"/>
</dbReference>
<dbReference type="GO" id="GO:0004067">
    <property type="term" value="F:asparaginase activity"/>
    <property type="evidence" value="ECO:0007669"/>
    <property type="project" value="UniProtKB-UniRule"/>
</dbReference>